<name>A0ABQ5K4V1_9EUKA</name>
<dbReference type="PANTHER" id="PTHR10194">
    <property type="entry name" value="RAS GTPASE-ACTIVATING PROTEINS"/>
    <property type="match status" value="1"/>
</dbReference>
<dbReference type="InterPro" id="IPR039360">
    <property type="entry name" value="Ras_GTPase"/>
</dbReference>
<evidence type="ECO:0000259" key="3">
    <source>
        <dbReference type="PROSITE" id="PS50018"/>
    </source>
</evidence>
<keyword evidence="1" id="KW-0343">GTPase activation</keyword>
<sequence length="668" mass="76892">MSQPVITAWKKDYFVQLAKDYKTLIIFLRENPYVLKVISNEVLPSQCEGLPQLILKACGDTKTSVAVTNILLEAEFDFARKDPTIFMRERSRLPNRVTGAFVLQRAQPHLHHMLHGLVMEIMDTRRLELEVDPDKYRGNILQTQRRLESYADKFMTTIFTKENARLFPRPVRALSHHVAKLAIDLGIPERKYQFVGNLIVLRFITPAIAIPDFYGVCTAGRAPTTRARRNLILLSKLVQAVANESKFGDKEKFMVPFNVFIDRHSERMRIFLDTLITLDESEEVSTTGADGESKPSIDKEKGEKGEKEEKKPLEEIVKEVTISEEKKEKEEEAKEEGETKQEKLEGKGERKGEGEAESSKYMKKEEPFEAKRQHLALEDVDITQYKLRELAIAHRVLNKYLTTIISKLPKVAPPKEAERESMNLTQLVHTLPVVPFIGPEPWVDIREPRLKEYEVVKVNSRGKKQTRIIKFTGVSLLNIHRKTPTSESCTIKNELLVPEIHEIEAKPDQNILKLYFSDMSGKIPPSPGYFPSSEKADLSFPRIYECPNSHIRDEVLGEVFEMCFSSFNITSTGLNNVFEVVKVNKTGKHQNRVYKLSKDSLMNCSGSSVKKEYHFATLEYARIDEKDKKCVWLKVKREDDVRQHFFMSDESAHEFVKQINDGIQKFER</sequence>
<gene>
    <name evidence="4" type="ORF">ADUPG1_013922</name>
</gene>
<proteinExistence type="predicted"/>
<evidence type="ECO:0000256" key="1">
    <source>
        <dbReference type="ARBA" id="ARBA00022468"/>
    </source>
</evidence>
<comment type="caution">
    <text evidence="4">The sequence shown here is derived from an EMBL/GenBank/DDBJ whole genome shotgun (WGS) entry which is preliminary data.</text>
</comment>
<dbReference type="Pfam" id="PF00616">
    <property type="entry name" value="RasGAP"/>
    <property type="match status" value="1"/>
</dbReference>
<dbReference type="EMBL" id="BQXS01012757">
    <property type="protein sequence ID" value="GKT27603.1"/>
    <property type="molecule type" value="Genomic_DNA"/>
</dbReference>
<evidence type="ECO:0000313" key="5">
    <source>
        <dbReference type="Proteomes" id="UP001057375"/>
    </source>
</evidence>
<feature type="region of interest" description="Disordered" evidence="2">
    <location>
        <begin position="282"/>
        <end position="365"/>
    </location>
</feature>
<dbReference type="Gene3D" id="1.10.506.10">
    <property type="entry name" value="GTPase Activation - p120gap, domain 1"/>
    <property type="match status" value="1"/>
</dbReference>
<dbReference type="PROSITE" id="PS50018">
    <property type="entry name" value="RAS_GTPASE_ACTIV_2"/>
    <property type="match status" value="1"/>
</dbReference>
<dbReference type="SUPFAM" id="SSF48350">
    <property type="entry name" value="GTPase activation domain, GAP"/>
    <property type="match status" value="1"/>
</dbReference>
<evidence type="ECO:0000256" key="2">
    <source>
        <dbReference type="SAM" id="MobiDB-lite"/>
    </source>
</evidence>
<dbReference type="InterPro" id="IPR008936">
    <property type="entry name" value="Rho_GTPase_activation_prot"/>
</dbReference>
<evidence type="ECO:0000313" key="4">
    <source>
        <dbReference type="EMBL" id="GKT27603.1"/>
    </source>
</evidence>
<accession>A0ABQ5K4V1</accession>
<protein>
    <submittedName>
        <fullName evidence="4">Ras GTPase-activating protein like protein</fullName>
    </submittedName>
</protein>
<dbReference type="InterPro" id="IPR001936">
    <property type="entry name" value="RasGAP_dom"/>
</dbReference>
<reference evidence="4" key="1">
    <citation type="submission" date="2022-03" db="EMBL/GenBank/DDBJ databases">
        <title>Draft genome sequence of Aduncisulcus paluster, a free-living microaerophilic Fornicata.</title>
        <authorList>
            <person name="Yuyama I."/>
            <person name="Kume K."/>
            <person name="Tamura T."/>
            <person name="Inagaki Y."/>
            <person name="Hashimoto T."/>
        </authorList>
    </citation>
    <scope>NUCLEOTIDE SEQUENCE</scope>
    <source>
        <strain evidence="4">NY0171</strain>
    </source>
</reference>
<dbReference type="PANTHER" id="PTHR10194:SF60">
    <property type="entry name" value="RAS GTPASE-ACTIVATING PROTEIN RASKOL"/>
    <property type="match status" value="1"/>
</dbReference>
<dbReference type="Proteomes" id="UP001057375">
    <property type="component" value="Unassembled WGS sequence"/>
</dbReference>
<feature type="compositionally biased region" description="Basic and acidic residues" evidence="2">
    <location>
        <begin position="291"/>
        <end position="365"/>
    </location>
</feature>
<keyword evidence="5" id="KW-1185">Reference proteome</keyword>
<feature type="domain" description="Ras-GAP" evidence="3">
    <location>
        <begin position="46"/>
        <end position="243"/>
    </location>
</feature>
<organism evidence="4 5">
    <name type="scientific">Aduncisulcus paluster</name>
    <dbReference type="NCBI Taxonomy" id="2918883"/>
    <lineage>
        <taxon>Eukaryota</taxon>
        <taxon>Metamonada</taxon>
        <taxon>Carpediemonas-like organisms</taxon>
        <taxon>Aduncisulcus</taxon>
    </lineage>
</organism>
<dbReference type="SMART" id="SM00323">
    <property type="entry name" value="RasGAP"/>
    <property type="match status" value="1"/>
</dbReference>
<dbReference type="CDD" id="cd04519">
    <property type="entry name" value="RasGAP"/>
    <property type="match status" value="1"/>
</dbReference>